<sequence>MHSAVHKKIKLGFYIAFTIMVGAAISSYLIAINLTNNAIRLNRSIEISKRLEVIHAELKEAQAAIACFSITRDSNFLHPSLQERITGIENQYRQLHHLTAKDTAQQHHLDTLKDLLYTKYTQLLLNTRTDTLKGKSQVNYLINKDSGRIESKIRDMEYRENQQLAEKSALFNFFSSLWLPVIFVTSLLAIIICVYAFVLLNKEYRLQLHIDDRLKQYQHELQQHITLLATSNQELEQFAYVASHDLQEPLRKIATFSDRLQGKYGPLLPTDGLELLGRMHSAVSRMRILINDLLAFSRAGRLSPANFSQVDFNQILQEVKSDLELAIQEKNVSIHCDHLPTLSGQATALHQLFFNLLSNAIKFAAPNRPLAVNITCKIVRGRDLQNLMKNLSPQEDYYSISVEDNGIGFEQEYAERIFLLFQRLHGVSEYAGTGIGLAICKKIVEGHQGAIQAFGTLGEGARFEILLPLKQSVYA</sequence>
<dbReference type="SMART" id="SM00387">
    <property type="entry name" value="HATPase_c"/>
    <property type="match status" value="1"/>
</dbReference>
<dbReference type="PANTHER" id="PTHR43304">
    <property type="entry name" value="PHYTOCHROME-LIKE PROTEIN CPH1"/>
    <property type="match status" value="1"/>
</dbReference>
<name>A0A1C4FR02_9BACT</name>
<dbReference type="InterPro" id="IPR003661">
    <property type="entry name" value="HisK_dim/P_dom"/>
</dbReference>
<keyword evidence="9" id="KW-1185">Reference proteome</keyword>
<organism evidence="8 9">
    <name type="scientific">Chitinophaga costaii</name>
    <dbReference type="NCBI Taxonomy" id="1335309"/>
    <lineage>
        <taxon>Bacteria</taxon>
        <taxon>Pseudomonadati</taxon>
        <taxon>Bacteroidota</taxon>
        <taxon>Chitinophagia</taxon>
        <taxon>Chitinophagales</taxon>
        <taxon>Chitinophagaceae</taxon>
        <taxon>Chitinophaga</taxon>
    </lineage>
</organism>
<protein>
    <recommendedName>
        <fullName evidence="2">histidine kinase</fullName>
        <ecNumber evidence="2">2.7.13.3</ecNumber>
    </recommendedName>
</protein>
<proteinExistence type="predicted"/>
<dbReference type="EC" id="2.7.13.3" evidence="2"/>
<dbReference type="GO" id="GO:0000155">
    <property type="term" value="F:phosphorelay sensor kinase activity"/>
    <property type="evidence" value="ECO:0007669"/>
    <property type="project" value="InterPro"/>
</dbReference>
<dbReference type="SMART" id="SM00388">
    <property type="entry name" value="HisKA"/>
    <property type="match status" value="1"/>
</dbReference>
<dbReference type="FunFam" id="3.30.565.10:FF:000006">
    <property type="entry name" value="Sensor histidine kinase WalK"/>
    <property type="match status" value="1"/>
</dbReference>
<dbReference type="Proteomes" id="UP000242818">
    <property type="component" value="Unassembled WGS sequence"/>
</dbReference>
<keyword evidence="6" id="KW-0472">Membrane</keyword>
<accession>A0A1C4FR02</accession>
<evidence type="ECO:0000256" key="1">
    <source>
        <dbReference type="ARBA" id="ARBA00000085"/>
    </source>
</evidence>
<dbReference type="InterPro" id="IPR005467">
    <property type="entry name" value="His_kinase_dom"/>
</dbReference>
<dbReference type="RefSeq" id="WP_089714767.1">
    <property type="nucleotide sequence ID" value="NZ_FMAR01000016.1"/>
</dbReference>
<feature type="transmembrane region" description="Helical" evidence="6">
    <location>
        <begin position="177"/>
        <end position="200"/>
    </location>
</feature>
<dbReference type="Pfam" id="PF00512">
    <property type="entry name" value="HisKA"/>
    <property type="match status" value="1"/>
</dbReference>
<keyword evidence="6" id="KW-1133">Transmembrane helix</keyword>
<dbReference type="PANTHER" id="PTHR43304:SF1">
    <property type="entry name" value="PAC DOMAIN-CONTAINING PROTEIN"/>
    <property type="match status" value="1"/>
</dbReference>
<dbReference type="InterPro" id="IPR036097">
    <property type="entry name" value="HisK_dim/P_sf"/>
</dbReference>
<dbReference type="CDD" id="cd00082">
    <property type="entry name" value="HisKA"/>
    <property type="match status" value="1"/>
</dbReference>
<keyword evidence="4" id="KW-0808">Transferase</keyword>
<gene>
    <name evidence="8" type="ORF">GA0116948_11647</name>
</gene>
<keyword evidence="6" id="KW-0812">Transmembrane</keyword>
<dbReference type="PROSITE" id="PS50109">
    <property type="entry name" value="HIS_KIN"/>
    <property type="match status" value="1"/>
</dbReference>
<evidence type="ECO:0000256" key="6">
    <source>
        <dbReference type="SAM" id="Phobius"/>
    </source>
</evidence>
<dbReference type="Pfam" id="PF05227">
    <property type="entry name" value="CHASE3"/>
    <property type="match status" value="1"/>
</dbReference>
<evidence type="ECO:0000313" key="9">
    <source>
        <dbReference type="Proteomes" id="UP000242818"/>
    </source>
</evidence>
<dbReference type="EMBL" id="FMAR01000016">
    <property type="protein sequence ID" value="SCC58234.1"/>
    <property type="molecule type" value="Genomic_DNA"/>
</dbReference>
<keyword evidence="5" id="KW-0418">Kinase</keyword>
<evidence type="ECO:0000256" key="4">
    <source>
        <dbReference type="ARBA" id="ARBA00022679"/>
    </source>
</evidence>
<feature type="transmembrane region" description="Helical" evidence="6">
    <location>
        <begin position="12"/>
        <end position="34"/>
    </location>
</feature>
<dbReference type="OrthoDB" id="9124519at2"/>
<evidence type="ECO:0000256" key="5">
    <source>
        <dbReference type="ARBA" id="ARBA00022777"/>
    </source>
</evidence>
<feature type="domain" description="Histidine kinase" evidence="7">
    <location>
        <begin position="241"/>
        <end position="471"/>
    </location>
</feature>
<dbReference type="InterPro" id="IPR036890">
    <property type="entry name" value="HATPase_C_sf"/>
</dbReference>
<comment type="catalytic activity">
    <reaction evidence="1">
        <text>ATP + protein L-histidine = ADP + protein N-phospho-L-histidine.</text>
        <dbReference type="EC" id="2.7.13.3"/>
    </reaction>
</comment>
<dbReference type="AlphaFoldDB" id="A0A1C4FR02"/>
<dbReference type="SUPFAM" id="SSF47384">
    <property type="entry name" value="Homodimeric domain of signal transducing histidine kinase"/>
    <property type="match status" value="1"/>
</dbReference>
<dbReference type="Pfam" id="PF02518">
    <property type="entry name" value="HATPase_c"/>
    <property type="match status" value="1"/>
</dbReference>
<dbReference type="InterPro" id="IPR003594">
    <property type="entry name" value="HATPase_dom"/>
</dbReference>
<dbReference type="InterPro" id="IPR007891">
    <property type="entry name" value="CHASE3"/>
</dbReference>
<dbReference type="STRING" id="1335309.GA0116948_11647"/>
<evidence type="ECO:0000256" key="2">
    <source>
        <dbReference type="ARBA" id="ARBA00012438"/>
    </source>
</evidence>
<dbReference type="InterPro" id="IPR052162">
    <property type="entry name" value="Sensor_kinase/Photoreceptor"/>
</dbReference>
<dbReference type="SUPFAM" id="SSF55874">
    <property type="entry name" value="ATPase domain of HSP90 chaperone/DNA topoisomerase II/histidine kinase"/>
    <property type="match status" value="1"/>
</dbReference>
<reference evidence="8 9" key="1">
    <citation type="submission" date="2016-08" db="EMBL/GenBank/DDBJ databases">
        <authorList>
            <person name="Seilhamer J.J."/>
        </authorList>
    </citation>
    <scope>NUCLEOTIDE SEQUENCE [LARGE SCALE GENOMIC DNA]</scope>
    <source>
        <strain evidence="8 9">A37T2</strain>
    </source>
</reference>
<dbReference type="InterPro" id="IPR004358">
    <property type="entry name" value="Sig_transdc_His_kin-like_C"/>
</dbReference>
<evidence type="ECO:0000259" key="7">
    <source>
        <dbReference type="PROSITE" id="PS50109"/>
    </source>
</evidence>
<dbReference type="PRINTS" id="PR00344">
    <property type="entry name" value="BCTRLSENSOR"/>
</dbReference>
<keyword evidence="3" id="KW-0597">Phosphoprotein</keyword>
<evidence type="ECO:0000256" key="3">
    <source>
        <dbReference type="ARBA" id="ARBA00022553"/>
    </source>
</evidence>
<dbReference type="Gene3D" id="1.10.287.130">
    <property type="match status" value="1"/>
</dbReference>
<dbReference type="Gene3D" id="3.30.565.10">
    <property type="entry name" value="Histidine kinase-like ATPase, C-terminal domain"/>
    <property type="match status" value="1"/>
</dbReference>
<evidence type="ECO:0000313" key="8">
    <source>
        <dbReference type="EMBL" id="SCC58234.1"/>
    </source>
</evidence>